<evidence type="ECO:0008006" key="3">
    <source>
        <dbReference type="Google" id="ProtNLM"/>
    </source>
</evidence>
<evidence type="ECO:0000313" key="2">
    <source>
        <dbReference type="Proteomes" id="UP000639606"/>
    </source>
</evidence>
<reference evidence="1" key="1">
    <citation type="journal article" date="2014" name="Int. J. Syst. Evol. Microbiol.">
        <title>Complete genome sequence of Corynebacterium casei LMG S-19264T (=DSM 44701T), isolated from a smear-ripened cheese.</title>
        <authorList>
            <consortium name="US DOE Joint Genome Institute (JGI-PGF)"/>
            <person name="Walter F."/>
            <person name="Albersmeier A."/>
            <person name="Kalinowski J."/>
            <person name="Ruckert C."/>
        </authorList>
    </citation>
    <scope>NUCLEOTIDE SEQUENCE</scope>
    <source>
        <strain evidence="1">JCM 3313</strain>
    </source>
</reference>
<reference evidence="1" key="2">
    <citation type="submission" date="2020-09" db="EMBL/GenBank/DDBJ databases">
        <authorList>
            <person name="Sun Q."/>
            <person name="Ohkuma M."/>
        </authorList>
    </citation>
    <scope>NUCLEOTIDE SEQUENCE</scope>
    <source>
        <strain evidence="1">JCM 3313</strain>
    </source>
</reference>
<dbReference type="EMBL" id="BMRG01000033">
    <property type="protein sequence ID" value="GGP86846.1"/>
    <property type="molecule type" value="Genomic_DNA"/>
</dbReference>
<proteinExistence type="predicted"/>
<gene>
    <name evidence="1" type="ORF">GCM10010185_70750</name>
</gene>
<dbReference type="Pfam" id="PF09234">
    <property type="entry name" value="DUF1963"/>
    <property type="match status" value="1"/>
</dbReference>
<dbReference type="SUPFAM" id="SSF103032">
    <property type="entry name" value="Hypothetical protein YwqG"/>
    <property type="match status" value="1"/>
</dbReference>
<dbReference type="InterPro" id="IPR015315">
    <property type="entry name" value="DUF1963"/>
</dbReference>
<dbReference type="AlphaFoldDB" id="A0A918EIL4"/>
<sequence length="267" mass="29280">MIDDLQTELDELRATAIEEGFAAEDVDRWLAATRTCLILDDEGDGPVAGRFGGPILLPPGTPTPDHPLVATIDLAALPADATGLDLPTDGHLLLFASPWYTDDHENKGAVVHVPAGAEVEERDKYGWSHSDDEEYREQFEGFPQSPFRATPALSLSPHDAYNISDELGEFWEEHADGGMLQLGGYATEEAISPDDLVAEIAESAVHAVKAGRWEGPASEKETDWVLLADWHVPVTGLEGATIHWGIQRDDLAARRFDRVFTTLYWNP</sequence>
<protein>
    <recommendedName>
        <fullName evidence="3">DUF1963 domain-containing protein</fullName>
    </recommendedName>
</protein>
<organism evidence="1 2">
    <name type="scientific">Saccharothrix coeruleofusca</name>
    <dbReference type="NCBI Taxonomy" id="33919"/>
    <lineage>
        <taxon>Bacteria</taxon>
        <taxon>Bacillati</taxon>
        <taxon>Actinomycetota</taxon>
        <taxon>Actinomycetes</taxon>
        <taxon>Pseudonocardiales</taxon>
        <taxon>Pseudonocardiaceae</taxon>
        <taxon>Saccharothrix</taxon>
    </lineage>
</organism>
<dbReference type="Proteomes" id="UP000639606">
    <property type="component" value="Unassembled WGS sequence"/>
</dbReference>
<keyword evidence="2" id="KW-1185">Reference proteome</keyword>
<comment type="caution">
    <text evidence="1">The sequence shown here is derived from an EMBL/GenBank/DDBJ whole genome shotgun (WGS) entry which is preliminary data.</text>
</comment>
<name>A0A918EIL4_9PSEU</name>
<dbReference type="Gene3D" id="2.30.320.10">
    <property type="entry name" value="YwqG-like"/>
    <property type="match status" value="1"/>
</dbReference>
<evidence type="ECO:0000313" key="1">
    <source>
        <dbReference type="EMBL" id="GGP86846.1"/>
    </source>
</evidence>
<accession>A0A918EIL4</accession>
<dbReference type="RefSeq" id="WP_189227681.1">
    <property type="nucleotide sequence ID" value="NZ_BMRG01000033.1"/>
</dbReference>
<dbReference type="InterPro" id="IPR035948">
    <property type="entry name" value="YwqG-like_sf"/>
</dbReference>